<dbReference type="Proteomes" id="UP000193642">
    <property type="component" value="Unassembled WGS sequence"/>
</dbReference>
<comment type="caution">
    <text evidence="1">The sequence shown here is derived from an EMBL/GenBank/DDBJ whole genome shotgun (WGS) entry which is preliminary data.</text>
</comment>
<sequence>MIPATATQLLRLTEEVKTQKEYIASLIRGYNPKSIEIGYIYAQRRRFKTMVDNIATSLNLESESVISYMQSLHQESYFSNDGNVNHTATAKIITSPICFCLKCERKLTDQPESQRKVIGDAGIDCVVFIPKQCENGSCDAGVYYADHHQSRGKKYSFYYAKAEIEAGYITLDNVWMMSWETACVWVIGVITELRYDIKALEHPECISPNPSARRVCFAYSSVKSTFPESLCPQSPVASFLVFG</sequence>
<keyword evidence="2" id="KW-1185">Reference proteome</keyword>
<proteinExistence type="predicted"/>
<organism evidence="1 2">
    <name type="scientific">Rhizoclosmatium globosum</name>
    <dbReference type="NCBI Taxonomy" id="329046"/>
    <lineage>
        <taxon>Eukaryota</taxon>
        <taxon>Fungi</taxon>
        <taxon>Fungi incertae sedis</taxon>
        <taxon>Chytridiomycota</taxon>
        <taxon>Chytridiomycota incertae sedis</taxon>
        <taxon>Chytridiomycetes</taxon>
        <taxon>Chytridiales</taxon>
        <taxon>Chytriomycetaceae</taxon>
        <taxon>Rhizoclosmatium</taxon>
    </lineage>
</organism>
<accession>A0A1Y2D3N9</accession>
<reference evidence="1 2" key="1">
    <citation type="submission" date="2016-07" db="EMBL/GenBank/DDBJ databases">
        <title>Pervasive Adenine N6-methylation of Active Genes in Fungi.</title>
        <authorList>
            <consortium name="DOE Joint Genome Institute"/>
            <person name="Mondo S.J."/>
            <person name="Dannebaum R.O."/>
            <person name="Kuo R.C."/>
            <person name="Labutti K."/>
            <person name="Haridas S."/>
            <person name="Kuo A."/>
            <person name="Salamov A."/>
            <person name="Ahrendt S.R."/>
            <person name="Lipzen A."/>
            <person name="Sullivan W."/>
            <person name="Andreopoulos W.B."/>
            <person name="Clum A."/>
            <person name="Lindquist E."/>
            <person name="Daum C."/>
            <person name="Ramamoorthy G.K."/>
            <person name="Gryganskyi A."/>
            <person name="Culley D."/>
            <person name="Magnuson J.K."/>
            <person name="James T.Y."/>
            <person name="O'Malley M.A."/>
            <person name="Stajich J.E."/>
            <person name="Spatafora J.W."/>
            <person name="Visel A."/>
            <person name="Grigoriev I.V."/>
        </authorList>
    </citation>
    <scope>NUCLEOTIDE SEQUENCE [LARGE SCALE GENOMIC DNA]</scope>
    <source>
        <strain evidence="1 2">JEL800</strain>
    </source>
</reference>
<name>A0A1Y2D3N9_9FUNG</name>
<protein>
    <submittedName>
        <fullName evidence="1">Uncharacterized protein</fullName>
    </submittedName>
</protein>
<dbReference type="EMBL" id="MCGO01000001">
    <property type="protein sequence ID" value="ORY53716.1"/>
    <property type="molecule type" value="Genomic_DNA"/>
</dbReference>
<dbReference type="AlphaFoldDB" id="A0A1Y2D3N9"/>
<gene>
    <name evidence="1" type="ORF">BCR33DRAFT_779063</name>
</gene>
<evidence type="ECO:0000313" key="1">
    <source>
        <dbReference type="EMBL" id="ORY53716.1"/>
    </source>
</evidence>
<evidence type="ECO:0000313" key="2">
    <source>
        <dbReference type="Proteomes" id="UP000193642"/>
    </source>
</evidence>